<comment type="catalytic activity">
    <reaction evidence="9 10">
        <text>7-carboxy-7-carbaguanine + NH4(+) + 2 ATP = 7-cyano-7-carbaguanine + 2 AMP + 2 diphosphate + 2 H(+)</text>
        <dbReference type="Rhea" id="RHEA:27982"/>
        <dbReference type="ChEBI" id="CHEBI:15378"/>
        <dbReference type="ChEBI" id="CHEBI:28938"/>
        <dbReference type="ChEBI" id="CHEBI:30616"/>
        <dbReference type="ChEBI" id="CHEBI:33019"/>
        <dbReference type="ChEBI" id="CHEBI:45075"/>
        <dbReference type="ChEBI" id="CHEBI:61036"/>
        <dbReference type="ChEBI" id="CHEBI:456215"/>
        <dbReference type="EC" id="6.3.4.20"/>
    </reaction>
</comment>
<evidence type="ECO:0000256" key="5">
    <source>
        <dbReference type="ARBA" id="ARBA00022833"/>
    </source>
</evidence>
<feature type="binding site" evidence="10">
    <location>
        <position position="204"/>
    </location>
    <ligand>
        <name>Zn(2+)</name>
        <dbReference type="ChEBI" id="CHEBI:29105"/>
    </ligand>
</feature>
<proteinExistence type="inferred from homology"/>
<keyword evidence="2 10" id="KW-0436">Ligase</keyword>
<evidence type="ECO:0000313" key="11">
    <source>
        <dbReference type="EMBL" id="GAW94238.1"/>
    </source>
</evidence>
<comment type="pathway">
    <text evidence="1 10">Purine metabolism; 7-cyano-7-deazaguanine biosynthesis.</text>
</comment>
<protein>
    <recommendedName>
        <fullName evidence="8 10">7-cyano-7-deazaguanine synthase</fullName>
        <ecNumber evidence="8 10">6.3.4.20</ecNumber>
    </recommendedName>
    <alternativeName>
        <fullName evidence="10">7-cyano-7-carbaguanine synthase</fullName>
    </alternativeName>
    <alternativeName>
        <fullName evidence="10">PreQ(0) synthase</fullName>
    </alternativeName>
    <alternativeName>
        <fullName evidence="10">Queuosine biosynthesis protein QueC</fullName>
    </alternativeName>
</protein>
<dbReference type="EMBL" id="BDGJ01000207">
    <property type="protein sequence ID" value="GAW94238.1"/>
    <property type="molecule type" value="Genomic_DNA"/>
</dbReference>
<name>A0A1Z5HXU5_9FIRM</name>
<dbReference type="GO" id="GO:0016879">
    <property type="term" value="F:ligase activity, forming carbon-nitrogen bonds"/>
    <property type="evidence" value="ECO:0007669"/>
    <property type="project" value="UniProtKB-UniRule"/>
</dbReference>
<keyword evidence="10" id="KW-0671">Queuosine biosynthesis</keyword>
<feature type="binding site" evidence="10">
    <location>
        <position position="190"/>
    </location>
    <ligand>
        <name>Zn(2+)</name>
        <dbReference type="ChEBI" id="CHEBI:29105"/>
    </ligand>
</feature>
<accession>A0A1Z5HXU5</accession>
<comment type="cofactor">
    <cofactor evidence="10">
        <name>Zn(2+)</name>
        <dbReference type="ChEBI" id="CHEBI:29105"/>
    </cofactor>
    <text evidence="10">Binds 1 zinc ion per subunit.</text>
</comment>
<keyword evidence="4 10" id="KW-0547">Nucleotide-binding</keyword>
<evidence type="ECO:0000313" key="12">
    <source>
        <dbReference type="Proteomes" id="UP000197032"/>
    </source>
</evidence>
<dbReference type="CDD" id="cd01995">
    <property type="entry name" value="QueC-like"/>
    <property type="match status" value="1"/>
</dbReference>
<keyword evidence="12" id="KW-1185">Reference proteome</keyword>
<dbReference type="NCBIfam" id="TIGR00364">
    <property type="entry name" value="7-cyano-7-deazaguanine synthase QueC"/>
    <property type="match status" value="1"/>
</dbReference>
<feature type="binding site" evidence="10">
    <location>
        <position position="201"/>
    </location>
    <ligand>
        <name>Zn(2+)</name>
        <dbReference type="ChEBI" id="CHEBI:29105"/>
    </ligand>
</feature>
<dbReference type="InterPro" id="IPR018317">
    <property type="entry name" value="QueC"/>
</dbReference>
<dbReference type="GO" id="GO:0008616">
    <property type="term" value="P:tRNA queuosine(34) biosynthetic process"/>
    <property type="evidence" value="ECO:0007669"/>
    <property type="project" value="UniProtKB-UniRule"/>
</dbReference>
<keyword evidence="6 10" id="KW-0067">ATP-binding</keyword>
<evidence type="ECO:0000256" key="6">
    <source>
        <dbReference type="ARBA" id="ARBA00022840"/>
    </source>
</evidence>
<dbReference type="OrthoDB" id="9789567at2"/>
<dbReference type="GO" id="GO:0005524">
    <property type="term" value="F:ATP binding"/>
    <property type="evidence" value="ECO:0007669"/>
    <property type="project" value="UniProtKB-UniRule"/>
</dbReference>
<evidence type="ECO:0000256" key="1">
    <source>
        <dbReference type="ARBA" id="ARBA00005061"/>
    </source>
</evidence>
<dbReference type="UniPathway" id="UPA00391"/>
<feature type="binding site" evidence="10">
    <location>
        <position position="198"/>
    </location>
    <ligand>
        <name>Zn(2+)</name>
        <dbReference type="ChEBI" id="CHEBI:29105"/>
    </ligand>
</feature>
<evidence type="ECO:0000256" key="3">
    <source>
        <dbReference type="ARBA" id="ARBA00022723"/>
    </source>
</evidence>
<dbReference type="PIRSF" id="PIRSF006293">
    <property type="entry name" value="ExsB"/>
    <property type="match status" value="1"/>
</dbReference>
<dbReference type="GO" id="GO:0008270">
    <property type="term" value="F:zinc ion binding"/>
    <property type="evidence" value="ECO:0007669"/>
    <property type="project" value="UniProtKB-UniRule"/>
</dbReference>
<dbReference type="Proteomes" id="UP000197032">
    <property type="component" value="Unassembled WGS sequence"/>
</dbReference>
<comment type="subunit">
    <text evidence="10">Homodimer.</text>
</comment>
<feature type="binding site" evidence="10">
    <location>
        <begin position="7"/>
        <end position="17"/>
    </location>
    <ligand>
        <name>ATP</name>
        <dbReference type="ChEBI" id="CHEBI:30616"/>
    </ligand>
</feature>
<dbReference type="HAMAP" id="MF_01633">
    <property type="entry name" value="QueC"/>
    <property type="match status" value="1"/>
</dbReference>
<comment type="similarity">
    <text evidence="7 10">Belongs to the QueC family.</text>
</comment>
<comment type="caution">
    <text evidence="11">The sequence shown here is derived from an EMBL/GenBank/DDBJ whole genome shotgun (WGS) entry which is preliminary data.</text>
</comment>
<keyword evidence="3 10" id="KW-0479">Metal-binding</keyword>
<organism evidence="11 12">
    <name type="scientific">Calderihabitans maritimus</name>
    <dbReference type="NCBI Taxonomy" id="1246530"/>
    <lineage>
        <taxon>Bacteria</taxon>
        <taxon>Bacillati</taxon>
        <taxon>Bacillota</taxon>
        <taxon>Clostridia</taxon>
        <taxon>Neomoorellales</taxon>
        <taxon>Calderihabitantaceae</taxon>
        <taxon>Calderihabitans</taxon>
    </lineage>
</organism>
<evidence type="ECO:0000256" key="2">
    <source>
        <dbReference type="ARBA" id="ARBA00022598"/>
    </source>
</evidence>
<gene>
    <name evidence="10" type="primary">queC</name>
    <name evidence="11" type="ORF">KKC1_33490</name>
</gene>
<dbReference type="Pfam" id="PF06508">
    <property type="entry name" value="QueC"/>
    <property type="match status" value="1"/>
</dbReference>
<dbReference type="InterPro" id="IPR014729">
    <property type="entry name" value="Rossmann-like_a/b/a_fold"/>
</dbReference>
<reference evidence="12" key="1">
    <citation type="journal article" date="2017" name="Appl. Environ. Microbiol.">
        <title>Genomic analysis of Calderihabitans maritimus KKC1, a thermophilic hydrogenogenic carboxydotrophic bacterium isolated from marine sediment.</title>
        <authorList>
            <person name="Omae K."/>
            <person name="Yoneda Y."/>
            <person name="Fukuyama Y."/>
            <person name="Yoshida T."/>
            <person name="Sako Y."/>
        </authorList>
    </citation>
    <scope>NUCLEOTIDE SEQUENCE [LARGE SCALE GENOMIC DNA]</scope>
    <source>
        <strain evidence="12">KKC1</strain>
    </source>
</reference>
<dbReference type="RefSeq" id="WP_088555228.1">
    <property type="nucleotide sequence ID" value="NZ_BDGJ01000207.1"/>
</dbReference>
<dbReference type="PANTHER" id="PTHR42914">
    <property type="entry name" value="7-CYANO-7-DEAZAGUANINE SYNTHASE"/>
    <property type="match status" value="1"/>
</dbReference>
<evidence type="ECO:0000256" key="9">
    <source>
        <dbReference type="ARBA" id="ARBA00047890"/>
    </source>
</evidence>
<dbReference type="SUPFAM" id="SSF52402">
    <property type="entry name" value="Adenine nucleotide alpha hydrolases-like"/>
    <property type="match status" value="1"/>
</dbReference>
<sequence>MSAVVLLSGGLDSAVSMAMALEEMKVKKALTFDYGQRAALREIESARALCRHYGVSHQVIELKWLAALGGSALVDRSRPVPEVAPEDLEERADETAVQVWVPNRNGLFINIGACFAEALDCSLVVAGFNREEAQSFPDNSAAFVEAANRCLRFSTLNGVTVKSYTQDMSKREIVQMGRKLNLPFEYIWSCYYGGEKMCGRCESCQRLMRALGEKDR</sequence>
<dbReference type="PANTHER" id="PTHR42914:SF1">
    <property type="entry name" value="7-CYANO-7-DEAZAGUANINE SYNTHASE"/>
    <property type="match status" value="1"/>
</dbReference>
<keyword evidence="5 10" id="KW-0862">Zinc</keyword>
<evidence type="ECO:0000256" key="7">
    <source>
        <dbReference type="ARBA" id="ARBA00037993"/>
    </source>
</evidence>
<dbReference type="EC" id="6.3.4.20" evidence="8 10"/>
<comment type="function">
    <text evidence="10">Catalyzes the ATP-dependent conversion of 7-carboxy-7-deazaguanine (CDG) to 7-cyano-7-deazaguanine (preQ(0)).</text>
</comment>
<dbReference type="AlphaFoldDB" id="A0A1Z5HXU5"/>
<dbReference type="Gene3D" id="3.40.50.620">
    <property type="entry name" value="HUPs"/>
    <property type="match status" value="1"/>
</dbReference>
<evidence type="ECO:0000256" key="8">
    <source>
        <dbReference type="ARBA" id="ARBA00039149"/>
    </source>
</evidence>
<evidence type="ECO:0000256" key="4">
    <source>
        <dbReference type="ARBA" id="ARBA00022741"/>
    </source>
</evidence>
<evidence type="ECO:0000256" key="10">
    <source>
        <dbReference type="HAMAP-Rule" id="MF_01633"/>
    </source>
</evidence>